<dbReference type="Proteomes" id="UP001165065">
    <property type="component" value="Unassembled WGS sequence"/>
</dbReference>
<dbReference type="AlphaFoldDB" id="A0A9W7LA04"/>
<proteinExistence type="predicted"/>
<comment type="caution">
    <text evidence="2">The sequence shown here is derived from an EMBL/GenBank/DDBJ whole genome shotgun (WGS) entry which is preliminary data.</text>
</comment>
<name>A0A9W7LA04_9STRA</name>
<reference evidence="3" key="1">
    <citation type="journal article" date="2023" name="Commun. Biol.">
        <title>Genome analysis of Parmales, the sister group of diatoms, reveals the evolutionary specialization of diatoms from phago-mixotrophs to photoautotrophs.</title>
        <authorList>
            <person name="Ban H."/>
            <person name="Sato S."/>
            <person name="Yoshikawa S."/>
            <person name="Yamada K."/>
            <person name="Nakamura Y."/>
            <person name="Ichinomiya M."/>
            <person name="Sato N."/>
            <person name="Blanc-Mathieu R."/>
            <person name="Endo H."/>
            <person name="Kuwata A."/>
            <person name="Ogata H."/>
        </authorList>
    </citation>
    <scope>NUCLEOTIDE SEQUENCE [LARGE SCALE GENOMIC DNA]</scope>
</reference>
<evidence type="ECO:0000313" key="3">
    <source>
        <dbReference type="Proteomes" id="UP001165065"/>
    </source>
</evidence>
<dbReference type="EMBL" id="BRYA01000174">
    <property type="protein sequence ID" value="GMI42542.1"/>
    <property type="molecule type" value="Genomic_DNA"/>
</dbReference>
<keyword evidence="3" id="KW-1185">Reference proteome</keyword>
<feature type="region of interest" description="Disordered" evidence="1">
    <location>
        <begin position="119"/>
        <end position="142"/>
    </location>
</feature>
<evidence type="ECO:0000313" key="2">
    <source>
        <dbReference type="EMBL" id="GMI42542.1"/>
    </source>
</evidence>
<dbReference type="PROSITE" id="PS50096">
    <property type="entry name" value="IQ"/>
    <property type="match status" value="1"/>
</dbReference>
<sequence>MTMPTEIVTVSPVKNQIVTQTDVDSDNSEPYWFAIERISAMRIQALARGARVRAKFGDCTKRIFYPALMPGLAADEDENLWEWVKNGLCGIWTTAEAQSKAWADKPGLGLLTPSELLAEESGGGKGGGLTVTTKPERGKPAKKYTDGVVFEENIEVLRGGG</sequence>
<evidence type="ECO:0000256" key="1">
    <source>
        <dbReference type="SAM" id="MobiDB-lite"/>
    </source>
</evidence>
<accession>A0A9W7LA04</accession>
<protein>
    <submittedName>
        <fullName evidence="2">Uncharacterized protein</fullName>
    </submittedName>
</protein>
<gene>
    <name evidence="2" type="ORF">TrCOL_g2656</name>
</gene>
<organism evidence="2 3">
    <name type="scientific">Triparma columacea</name>
    <dbReference type="NCBI Taxonomy" id="722753"/>
    <lineage>
        <taxon>Eukaryota</taxon>
        <taxon>Sar</taxon>
        <taxon>Stramenopiles</taxon>
        <taxon>Ochrophyta</taxon>
        <taxon>Bolidophyceae</taxon>
        <taxon>Parmales</taxon>
        <taxon>Triparmaceae</taxon>
        <taxon>Triparma</taxon>
    </lineage>
</organism>